<dbReference type="InterPro" id="IPR014319">
    <property type="entry name" value="Phageshock_PspA"/>
</dbReference>
<keyword evidence="2" id="KW-0175">Coiled coil</keyword>
<dbReference type="PANTHER" id="PTHR31088">
    <property type="entry name" value="MEMBRANE-ASSOCIATED PROTEIN VIPP1, CHLOROPLASTIC"/>
    <property type="match status" value="1"/>
</dbReference>
<dbReference type="Proteomes" id="UP001595692">
    <property type="component" value="Unassembled WGS sequence"/>
</dbReference>
<organism evidence="3 4">
    <name type="scientific">Pseudaeromonas sharmana</name>
    <dbReference type="NCBI Taxonomy" id="328412"/>
    <lineage>
        <taxon>Bacteria</taxon>
        <taxon>Pseudomonadati</taxon>
        <taxon>Pseudomonadota</taxon>
        <taxon>Gammaproteobacteria</taxon>
        <taxon>Aeromonadales</taxon>
        <taxon>Aeromonadaceae</taxon>
        <taxon>Pseudaeromonas</taxon>
    </lineage>
</organism>
<reference evidence="4" key="1">
    <citation type="journal article" date="2019" name="Int. J. Syst. Evol. Microbiol.">
        <title>The Global Catalogue of Microorganisms (GCM) 10K type strain sequencing project: providing services to taxonomists for standard genome sequencing and annotation.</title>
        <authorList>
            <consortium name="The Broad Institute Genomics Platform"/>
            <consortium name="The Broad Institute Genome Sequencing Center for Infectious Disease"/>
            <person name="Wu L."/>
            <person name="Ma J."/>
        </authorList>
    </citation>
    <scope>NUCLEOTIDE SEQUENCE [LARGE SCALE GENOMIC DNA]</scope>
    <source>
        <strain evidence="4">CCUG 54939</strain>
    </source>
</reference>
<accession>A0ABV8CP84</accession>
<keyword evidence="4" id="KW-1185">Reference proteome</keyword>
<feature type="coiled-coil region" evidence="2">
    <location>
        <begin position="40"/>
        <end position="74"/>
    </location>
</feature>
<evidence type="ECO:0000256" key="2">
    <source>
        <dbReference type="SAM" id="Coils"/>
    </source>
</evidence>
<dbReference type="PANTHER" id="PTHR31088:SF6">
    <property type="entry name" value="PHAGE SHOCK PROTEIN A"/>
    <property type="match status" value="1"/>
</dbReference>
<comment type="caution">
    <text evidence="3">The sequence shown here is derived from an EMBL/GenBank/DDBJ whole genome shotgun (WGS) entry which is preliminary data.</text>
</comment>
<protein>
    <submittedName>
        <fullName evidence="3">Phage shock protein PspA</fullName>
    </submittedName>
</protein>
<comment type="similarity">
    <text evidence="1">Belongs to the PspA/Vipp/IM30 family.</text>
</comment>
<dbReference type="InterPro" id="IPR007157">
    <property type="entry name" value="PspA_VIPP1"/>
</dbReference>
<dbReference type="NCBIfam" id="TIGR02977">
    <property type="entry name" value="phageshock_pspA"/>
    <property type="match status" value="1"/>
</dbReference>
<dbReference type="Pfam" id="PF04012">
    <property type="entry name" value="PspA_IM30"/>
    <property type="match status" value="1"/>
</dbReference>
<dbReference type="RefSeq" id="WP_377152249.1">
    <property type="nucleotide sequence ID" value="NZ_JBHSAF010000014.1"/>
</dbReference>
<gene>
    <name evidence="3" type="primary">pspA</name>
    <name evidence="3" type="ORF">ACFOSS_10200</name>
</gene>
<feature type="coiled-coil region" evidence="2">
    <location>
        <begin position="101"/>
        <end position="142"/>
    </location>
</feature>
<evidence type="ECO:0000256" key="1">
    <source>
        <dbReference type="ARBA" id="ARBA00043985"/>
    </source>
</evidence>
<name>A0ABV8CP84_9GAMM</name>
<proteinExistence type="inferred from homology"/>
<evidence type="ECO:0000313" key="4">
    <source>
        <dbReference type="Proteomes" id="UP001595692"/>
    </source>
</evidence>
<dbReference type="EMBL" id="JBHSAF010000014">
    <property type="protein sequence ID" value="MFC3913835.1"/>
    <property type="molecule type" value="Genomic_DNA"/>
</dbReference>
<sequence>MGLFSRIADIVNANVNAMLDKAEDPQKMVRLIIQEMEEGLVRERANLARFLADKKELKRQHERFTVRIADWQAKAQLALEKEREDLARAALIEKSREQQQADALQLDFVAVEEGISKLENEIQQLESKLDDARTRQKAMLLRTATAHSRLNVQQQAFRGAPASMMDKFDRMERKIEELEGRADVLKPNAGLQQQFAELEADDEISRELEAMKTRMISAADKTKEE</sequence>
<evidence type="ECO:0000313" key="3">
    <source>
        <dbReference type="EMBL" id="MFC3913835.1"/>
    </source>
</evidence>